<sequence>MATIQPQDQPRKKRTRAKVPKVRTGCKTCKRRHLKCDEAKPSCLRCLRDKWTCDGYSQSSPEQFYVSVTSSYELPLHPKTEEMTSGPSILRPALTDGVLVNTADNALYYHTREWVIPDLEMIDGSREFWHDIILPLSYSNTAIKHALCALGASHQRFLASYPGNLNNLDHSIDYDHQANLKYSEAIALIRPVMAENTASNIQTALLCCTIFICIENLHRRYADSVRHLRAGHQLLESLRTLRSPEISPNGMSCQPGDAVLLKTLAAMFSSLGKSVGAFTGDTSFSNITQCTPEIDMGNPKTPFLTITEAEDSLSALNTFFDDCLFGSDTPPGHDQIIGCKSLAQSATESFTHALDLIKPLFLSWSSKMQIFVMSIQINPFGTLEKRRLAVLSLYQTTWSAFLNTDPHNTGFSNSDYERILSKIEQIIALENSQTRPMFAFDGHLVRELSTICASCTDVEIRNRSITILRSMNRREGVWDSWEVANIYEKVFKGLEDGLAMRLFIRPSPHDSATTKPYEAPLEEEPTANAGNVKWLGKEDNRESPSQSAHRRFENMGNARQWQLDLVDAS</sequence>
<dbReference type="Pfam" id="PF00172">
    <property type="entry name" value="Zn_clus"/>
    <property type="match status" value="1"/>
</dbReference>
<comment type="caution">
    <text evidence="9">The sequence shown here is derived from an EMBL/GenBank/DDBJ whole genome shotgun (WGS) entry which is preliminary data.</text>
</comment>
<evidence type="ECO:0000256" key="5">
    <source>
        <dbReference type="ARBA" id="ARBA00023163"/>
    </source>
</evidence>
<dbReference type="SMART" id="SM00066">
    <property type="entry name" value="GAL4"/>
    <property type="match status" value="1"/>
</dbReference>
<dbReference type="PROSITE" id="PS00463">
    <property type="entry name" value="ZN2_CY6_FUNGAL_1"/>
    <property type="match status" value="1"/>
</dbReference>
<feature type="region of interest" description="Disordered" evidence="7">
    <location>
        <begin position="509"/>
        <end position="555"/>
    </location>
</feature>
<dbReference type="PANTHER" id="PTHR36206:SF12">
    <property type="entry name" value="ASPERCRYPTIN BIOSYNTHESIS CLUSTER-SPECIFIC TRANSCRIPTION REGULATOR ATNN-RELATED"/>
    <property type="match status" value="1"/>
</dbReference>
<dbReference type="EMBL" id="PKMI01000001">
    <property type="protein sequence ID" value="RBA22193.1"/>
    <property type="molecule type" value="Genomic_DNA"/>
</dbReference>
<dbReference type="AlphaFoldDB" id="A0A365NN66"/>
<accession>A0A365NN66</accession>
<dbReference type="Gene3D" id="4.10.240.10">
    <property type="entry name" value="Zn(2)-C6 fungal-type DNA-binding domain"/>
    <property type="match status" value="1"/>
</dbReference>
<dbReference type="InterPro" id="IPR021858">
    <property type="entry name" value="Fun_TF"/>
</dbReference>
<evidence type="ECO:0000256" key="3">
    <source>
        <dbReference type="ARBA" id="ARBA00023015"/>
    </source>
</evidence>
<evidence type="ECO:0000256" key="1">
    <source>
        <dbReference type="ARBA" id="ARBA00022723"/>
    </source>
</evidence>
<evidence type="ECO:0000259" key="8">
    <source>
        <dbReference type="PROSITE" id="PS50048"/>
    </source>
</evidence>
<dbReference type="Proteomes" id="UP000251714">
    <property type="component" value="Unassembled WGS sequence"/>
</dbReference>
<organism evidence="9 10">
    <name type="scientific">Gibberella intermedia</name>
    <name type="common">Bulb rot disease fungus</name>
    <name type="synonym">Fusarium proliferatum</name>
    <dbReference type="NCBI Taxonomy" id="948311"/>
    <lineage>
        <taxon>Eukaryota</taxon>
        <taxon>Fungi</taxon>
        <taxon>Dikarya</taxon>
        <taxon>Ascomycota</taxon>
        <taxon>Pezizomycotina</taxon>
        <taxon>Sordariomycetes</taxon>
        <taxon>Hypocreomycetidae</taxon>
        <taxon>Hypocreales</taxon>
        <taxon>Nectriaceae</taxon>
        <taxon>Fusarium</taxon>
        <taxon>Fusarium fujikuroi species complex</taxon>
    </lineage>
</organism>
<evidence type="ECO:0000313" key="10">
    <source>
        <dbReference type="Proteomes" id="UP000251714"/>
    </source>
</evidence>
<name>A0A365NN66_GIBIN</name>
<feature type="domain" description="Zn(2)-C6 fungal-type" evidence="8">
    <location>
        <begin position="25"/>
        <end position="53"/>
    </location>
</feature>
<dbReference type="GO" id="GO:0008270">
    <property type="term" value="F:zinc ion binding"/>
    <property type="evidence" value="ECO:0007669"/>
    <property type="project" value="InterPro"/>
</dbReference>
<evidence type="ECO:0000256" key="4">
    <source>
        <dbReference type="ARBA" id="ARBA00023125"/>
    </source>
</evidence>
<keyword evidence="4" id="KW-0238">DNA-binding</keyword>
<gene>
    <name evidence="9" type="ORF">FPRO05_00540</name>
</gene>
<keyword evidence="3" id="KW-0805">Transcription regulation</keyword>
<keyword evidence="1" id="KW-0479">Metal-binding</keyword>
<dbReference type="InterPro" id="IPR001138">
    <property type="entry name" value="Zn2Cys6_DnaBD"/>
</dbReference>
<evidence type="ECO:0000313" key="9">
    <source>
        <dbReference type="EMBL" id="RBA22193.1"/>
    </source>
</evidence>
<dbReference type="GO" id="GO:0000981">
    <property type="term" value="F:DNA-binding transcription factor activity, RNA polymerase II-specific"/>
    <property type="evidence" value="ECO:0007669"/>
    <property type="project" value="InterPro"/>
</dbReference>
<dbReference type="InterPro" id="IPR052360">
    <property type="entry name" value="Transcr_Regulatory_Proteins"/>
</dbReference>
<dbReference type="PROSITE" id="PS50048">
    <property type="entry name" value="ZN2_CY6_FUNGAL_2"/>
    <property type="match status" value="1"/>
</dbReference>
<keyword evidence="5" id="KW-0804">Transcription</keyword>
<evidence type="ECO:0000256" key="6">
    <source>
        <dbReference type="ARBA" id="ARBA00023242"/>
    </source>
</evidence>
<evidence type="ECO:0000256" key="7">
    <source>
        <dbReference type="SAM" id="MobiDB-lite"/>
    </source>
</evidence>
<dbReference type="InterPro" id="IPR036864">
    <property type="entry name" value="Zn2-C6_fun-type_DNA-bd_sf"/>
</dbReference>
<dbReference type="Pfam" id="PF11951">
    <property type="entry name" value="Fungal_trans_2"/>
    <property type="match status" value="1"/>
</dbReference>
<protein>
    <recommendedName>
        <fullName evidence="8">Zn(2)-C6 fungal-type domain-containing protein</fullName>
    </recommendedName>
</protein>
<keyword evidence="2" id="KW-0862">Zinc</keyword>
<evidence type="ECO:0000256" key="2">
    <source>
        <dbReference type="ARBA" id="ARBA00022833"/>
    </source>
</evidence>
<dbReference type="GO" id="GO:0003677">
    <property type="term" value="F:DNA binding"/>
    <property type="evidence" value="ECO:0007669"/>
    <property type="project" value="UniProtKB-KW"/>
</dbReference>
<dbReference type="PANTHER" id="PTHR36206">
    <property type="entry name" value="ASPERCRYPTIN BIOSYNTHESIS CLUSTER-SPECIFIC TRANSCRIPTION REGULATOR ATNN-RELATED"/>
    <property type="match status" value="1"/>
</dbReference>
<dbReference type="SUPFAM" id="SSF57701">
    <property type="entry name" value="Zn2/Cys6 DNA-binding domain"/>
    <property type="match status" value="1"/>
</dbReference>
<proteinExistence type="predicted"/>
<keyword evidence="6" id="KW-0539">Nucleus</keyword>
<reference evidence="9 10" key="1">
    <citation type="submission" date="2017-12" db="EMBL/GenBank/DDBJ databases">
        <title>Genome sequence of the mycotoxigenic crop pathogen Fusarium proliferatum, strain ITEM 2341 from Date Palm.</title>
        <authorList>
            <person name="Almiman B.F."/>
            <person name="Shittu T.A."/>
            <person name="Muthumeenakshi S."/>
            <person name="Baroncelli R."/>
            <person name="Sreenivasaprasada S."/>
        </authorList>
    </citation>
    <scope>NUCLEOTIDE SEQUENCE [LARGE SCALE GENOMIC DNA]</scope>
    <source>
        <strain evidence="9 10">ITEM 2341</strain>
    </source>
</reference>
<dbReference type="CDD" id="cd00067">
    <property type="entry name" value="GAL4"/>
    <property type="match status" value="1"/>
</dbReference>